<dbReference type="Proteomes" id="UP001549799">
    <property type="component" value="Unassembled WGS sequence"/>
</dbReference>
<dbReference type="Pfam" id="PF05090">
    <property type="entry name" value="HTTM"/>
    <property type="match status" value="1"/>
</dbReference>
<dbReference type="InterPro" id="IPR011020">
    <property type="entry name" value="HTTM-like"/>
</dbReference>
<sequence>MWDKFLFKRIDNCPLLIFRIFFGILISLECYGAIITGWVKRTLINPQFTFTFIGFEWLQPFPGIGMYLYFIVMGTLGLCIALGYKYRVSIISFTLLWIGVYLMQKTSYNNHYYLLILISAIMIFLPANTDYALDAKKYSTAPSRTMPAYVKWIIVFQLFIVYTFAAIAKMYGDWLDFGFIKVLMAPKANYPMIGSILQQPWVHVIIGSAGILFDLLIIPALLWKPTRKLAFVVSIFFHLFNSIVFQIGIFPYLSLAFTVFFFEPESIRRIFFKKRILLQANEIRIPARRMLLVSTIGLYFLAQLALPIRHYFIKDDVLWTEEGHRMSWRMMLRSRTGTIRFKVVNKADGTFKFASLTDYLTKSQQRKIATYPDFIWQFAQHLKKESAGNGKEVSIYVTSRVSINGKSLRTFIDPKVDLAAEPWYHFSHHSWILSAPKQLSN</sequence>
<evidence type="ECO:0000256" key="4">
    <source>
        <dbReference type="ARBA" id="ARBA00023136"/>
    </source>
</evidence>
<protein>
    <submittedName>
        <fullName evidence="9">HTTM domain-containing protein</fullName>
    </submittedName>
</protein>
<evidence type="ECO:0000259" key="8">
    <source>
        <dbReference type="SMART" id="SM00752"/>
    </source>
</evidence>
<feature type="transmembrane region" description="Helical" evidence="7">
    <location>
        <begin position="110"/>
        <end position="127"/>
    </location>
</feature>
<feature type="transmembrane region" description="Helical" evidence="7">
    <location>
        <begin position="148"/>
        <end position="168"/>
    </location>
</feature>
<evidence type="ECO:0000313" key="9">
    <source>
        <dbReference type="EMBL" id="MET6991234.1"/>
    </source>
</evidence>
<feature type="transmembrane region" description="Helical" evidence="7">
    <location>
        <begin position="201"/>
        <end position="222"/>
    </location>
</feature>
<dbReference type="InterPro" id="IPR007782">
    <property type="entry name" value="VKG_COase"/>
</dbReference>
<feature type="transmembrane region" description="Helical" evidence="7">
    <location>
        <begin position="88"/>
        <end position="104"/>
    </location>
</feature>
<evidence type="ECO:0000256" key="2">
    <source>
        <dbReference type="ARBA" id="ARBA00022692"/>
    </source>
</evidence>
<feature type="domain" description="HTTM-like" evidence="8">
    <location>
        <begin position="7"/>
        <end position="266"/>
    </location>
</feature>
<proteinExistence type="predicted"/>
<evidence type="ECO:0000313" key="10">
    <source>
        <dbReference type="Proteomes" id="UP001549799"/>
    </source>
</evidence>
<feature type="transmembrane region" description="Helical" evidence="7">
    <location>
        <begin position="229"/>
        <end position="247"/>
    </location>
</feature>
<keyword evidence="4 7" id="KW-0472">Membrane</keyword>
<organism evidence="9 10">
    <name type="scientific">Sediminicola arcticus</name>
    <dbReference type="NCBI Taxonomy" id="1574308"/>
    <lineage>
        <taxon>Bacteria</taxon>
        <taxon>Pseudomonadati</taxon>
        <taxon>Bacteroidota</taxon>
        <taxon>Flavobacteriia</taxon>
        <taxon>Flavobacteriales</taxon>
        <taxon>Flavobacteriaceae</taxon>
        <taxon>Sediminicola</taxon>
    </lineage>
</organism>
<keyword evidence="5" id="KW-1015">Disulfide bond</keyword>
<dbReference type="SMART" id="SM00752">
    <property type="entry name" value="HTTM"/>
    <property type="match status" value="1"/>
</dbReference>
<gene>
    <name evidence="9" type="ORF">ABXZ36_11310</name>
</gene>
<dbReference type="Pfam" id="PF22777">
    <property type="entry name" value="VKGC_lumenal_dom"/>
    <property type="match status" value="1"/>
</dbReference>
<name>A0ABV2SVP9_9FLAO</name>
<dbReference type="RefSeq" id="WP_354615714.1">
    <property type="nucleotide sequence ID" value="NZ_JBEXAE010000005.1"/>
</dbReference>
<dbReference type="InterPro" id="IPR053935">
    <property type="entry name" value="VKGC_lumenal_dom"/>
</dbReference>
<reference evidence="9 10" key="1">
    <citation type="submission" date="2024-07" db="EMBL/GenBank/DDBJ databases">
        <title>The genome sequence of type strain Sediminicola arcticus GDMCC 1.2805.</title>
        <authorList>
            <person name="Liu Y."/>
        </authorList>
    </citation>
    <scope>NUCLEOTIDE SEQUENCE [LARGE SCALE GENOMIC DNA]</scope>
    <source>
        <strain evidence="9 10">GDMCC 1.2805</strain>
    </source>
</reference>
<feature type="transmembrane region" description="Helical" evidence="7">
    <location>
        <begin position="16"/>
        <end position="39"/>
    </location>
</feature>
<feature type="transmembrane region" description="Helical" evidence="7">
    <location>
        <begin position="59"/>
        <end position="81"/>
    </location>
</feature>
<dbReference type="PANTHER" id="PTHR12639:SF7">
    <property type="entry name" value="HTTM DOMAIN-CONTAINING PROTEIN"/>
    <property type="match status" value="1"/>
</dbReference>
<dbReference type="PANTHER" id="PTHR12639">
    <property type="entry name" value="VITAMIN K-DEPENDENT GAMMA-CARBOXYLASE"/>
    <property type="match status" value="1"/>
</dbReference>
<evidence type="ECO:0000256" key="6">
    <source>
        <dbReference type="ARBA" id="ARBA00023239"/>
    </source>
</evidence>
<keyword evidence="10" id="KW-1185">Reference proteome</keyword>
<keyword evidence="2 7" id="KW-0812">Transmembrane</keyword>
<evidence type="ECO:0000256" key="1">
    <source>
        <dbReference type="ARBA" id="ARBA00004127"/>
    </source>
</evidence>
<comment type="caution">
    <text evidence="9">The sequence shown here is derived from an EMBL/GenBank/DDBJ whole genome shotgun (WGS) entry which is preliminary data.</text>
</comment>
<evidence type="ECO:0000256" key="3">
    <source>
        <dbReference type="ARBA" id="ARBA00022989"/>
    </source>
</evidence>
<accession>A0ABV2SVP9</accession>
<dbReference type="EMBL" id="JBEXAE010000005">
    <property type="protein sequence ID" value="MET6991234.1"/>
    <property type="molecule type" value="Genomic_DNA"/>
</dbReference>
<comment type="subcellular location">
    <subcellularLocation>
        <location evidence="1">Endomembrane system</location>
        <topology evidence="1">Multi-pass membrane protein</topology>
    </subcellularLocation>
</comment>
<keyword evidence="3 7" id="KW-1133">Transmembrane helix</keyword>
<dbReference type="InterPro" id="IPR053934">
    <property type="entry name" value="HTTM_dom"/>
</dbReference>
<keyword evidence="6" id="KW-0456">Lyase</keyword>
<evidence type="ECO:0000256" key="7">
    <source>
        <dbReference type="SAM" id="Phobius"/>
    </source>
</evidence>
<evidence type="ECO:0000256" key="5">
    <source>
        <dbReference type="ARBA" id="ARBA00023157"/>
    </source>
</evidence>